<keyword evidence="1" id="KW-0472">Membrane</keyword>
<dbReference type="EMBL" id="LK032366">
    <property type="protein sequence ID" value="CDY36073.1"/>
    <property type="molecule type" value="Genomic_DNA"/>
</dbReference>
<evidence type="ECO:0000256" key="1">
    <source>
        <dbReference type="SAM" id="Phobius"/>
    </source>
</evidence>
<sequence length="123" mass="13982">MVRSNLLKKLQWQLILISIGFGFGVGFSMVLVSDGNSPSKSKRSVQQWVSNEREHWMENLSRVRLCLCIDRFGKRVFFFLQGGIQMLISQIAIGIMIGVKFVTAGTGNIQKPANKFDYLPYHL</sequence>
<keyword evidence="1" id="KW-1133">Transmembrane helix</keyword>
<keyword evidence="1" id="KW-0812">Transmembrane</keyword>
<reference evidence="2 3" key="1">
    <citation type="journal article" date="2014" name="Science">
        <title>Plant genetics. Early allopolyploid evolution in the post-Neolithic Brassica napus oilseed genome.</title>
        <authorList>
            <person name="Chalhoub B."/>
            <person name="Denoeud F."/>
            <person name="Liu S."/>
            <person name="Parkin I.A."/>
            <person name="Tang H."/>
            <person name="Wang X."/>
            <person name="Chiquet J."/>
            <person name="Belcram H."/>
            <person name="Tong C."/>
            <person name="Samans B."/>
            <person name="Correa M."/>
            <person name="Da Silva C."/>
            <person name="Just J."/>
            <person name="Falentin C."/>
            <person name="Koh C.S."/>
            <person name="Le Clainche I."/>
            <person name="Bernard M."/>
            <person name="Bento P."/>
            <person name="Noel B."/>
            <person name="Labadie K."/>
            <person name="Alberti A."/>
            <person name="Charles M."/>
            <person name="Arnaud D."/>
            <person name="Guo H."/>
            <person name="Daviaud C."/>
            <person name="Alamery S."/>
            <person name="Jabbari K."/>
            <person name="Zhao M."/>
            <person name="Edger P.P."/>
            <person name="Chelaifa H."/>
            <person name="Tack D."/>
            <person name="Lassalle G."/>
            <person name="Mestiri I."/>
            <person name="Schnel N."/>
            <person name="Le Paslier M.C."/>
            <person name="Fan G."/>
            <person name="Renault V."/>
            <person name="Bayer P.E."/>
            <person name="Golicz A.A."/>
            <person name="Manoli S."/>
            <person name="Lee T.H."/>
            <person name="Thi V.H."/>
            <person name="Chalabi S."/>
            <person name="Hu Q."/>
            <person name="Fan C."/>
            <person name="Tollenaere R."/>
            <person name="Lu Y."/>
            <person name="Battail C."/>
            <person name="Shen J."/>
            <person name="Sidebottom C.H."/>
            <person name="Wang X."/>
            <person name="Canaguier A."/>
            <person name="Chauveau A."/>
            <person name="Berard A."/>
            <person name="Deniot G."/>
            <person name="Guan M."/>
            <person name="Liu Z."/>
            <person name="Sun F."/>
            <person name="Lim Y.P."/>
            <person name="Lyons E."/>
            <person name="Town C.D."/>
            <person name="Bancroft I."/>
            <person name="Wang X."/>
            <person name="Meng J."/>
            <person name="Ma J."/>
            <person name="Pires J.C."/>
            <person name="King G.J."/>
            <person name="Brunel D."/>
            <person name="Delourme R."/>
            <person name="Renard M."/>
            <person name="Aury J.M."/>
            <person name="Adams K.L."/>
            <person name="Batley J."/>
            <person name="Snowdon R.J."/>
            <person name="Tost J."/>
            <person name="Edwards D."/>
            <person name="Zhou Y."/>
            <person name="Hua W."/>
            <person name="Sharpe A.G."/>
            <person name="Paterson A.H."/>
            <person name="Guan C."/>
            <person name="Wincker P."/>
        </authorList>
    </citation>
    <scope>NUCLEOTIDE SEQUENCE [LARGE SCALE GENOMIC DNA]</scope>
    <source>
        <strain evidence="3">cv. Darmor-bzh</strain>
    </source>
</reference>
<evidence type="ECO:0000313" key="2">
    <source>
        <dbReference type="EMBL" id="CDY36073.1"/>
    </source>
</evidence>
<accession>A0A078HGU1</accession>
<proteinExistence type="predicted"/>
<feature type="transmembrane region" description="Helical" evidence="1">
    <location>
        <begin position="76"/>
        <end position="99"/>
    </location>
</feature>
<name>A0A078HGU1_BRANA</name>
<dbReference type="Proteomes" id="UP000028999">
    <property type="component" value="Unassembled WGS sequence"/>
</dbReference>
<dbReference type="Gramene" id="CDY36073">
    <property type="protein sequence ID" value="CDY36073"/>
    <property type="gene ID" value="GSBRNA2T00059905001"/>
</dbReference>
<dbReference type="AlphaFoldDB" id="A0A078HGU1"/>
<feature type="transmembrane region" description="Helical" evidence="1">
    <location>
        <begin position="12"/>
        <end position="33"/>
    </location>
</feature>
<gene>
    <name evidence="2" type="primary">BnaC03g41250D</name>
    <name evidence="2" type="ORF">GSBRNA2T00059905001</name>
</gene>
<keyword evidence="3" id="KW-1185">Reference proteome</keyword>
<protein>
    <submittedName>
        <fullName evidence="2">BnaC03g41250D protein</fullName>
    </submittedName>
</protein>
<organism evidence="2 3">
    <name type="scientific">Brassica napus</name>
    <name type="common">Rape</name>
    <dbReference type="NCBI Taxonomy" id="3708"/>
    <lineage>
        <taxon>Eukaryota</taxon>
        <taxon>Viridiplantae</taxon>
        <taxon>Streptophyta</taxon>
        <taxon>Embryophyta</taxon>
        <taxon>Tracheophyta</taxon>
        <taxon>Spermatophyta</taxon>
        <taxon>Magnoliopsida</taxon>
        <taxon>eudicotyledons</taxon>
        <taxon>Gunneridae</taxon>
        <taxon>Pentapetalae</taxon>
        <taxon>rosids</taxon>
        <taxon>malvids</taxon>
        <taxon>Brassicales</taxon>
        <taxon>Brassicaceae</taxon>
        <taxon>Brassiceae</taxon>
        <taxon>Brassica</taxon>
    </lineage>
</organism>
<evidence type="ECO:0000313" key="3">
    <source>
        <dbReference type="Proteomes" id="UP000028999"/>
    </source>
</evidence>
<dbReference type="PaxDb" id="3708-A0A078HGU1"/>